<protein>
    <submittedName>
        <fullName evidence="2">Uncharacterized protein</fullName>
    </submittedName>
</protein>
<proteinExistence type="predicted"/>
<name>A0A9P6XM45_RHIOR</name>
<comment type="caution">
    <text evidence="2">The sequence shown here is derived from an EMBL/GenBank/DDBJ whole genome shotgun (WGS) entry which is preliminary data.</text>
</comment>
<accession>A0A9P6XM45</accession>
<dbReference type="Proteomes" id="UP000717996">
    <property type="component" value="Unassembled WGS sequence"/>
</dbReference>
<evidence type="ECO:0000256" key="1">
    <source>
        <dbReference type="SAM" id="MobiDB-lite"/>
    </source>
</evidence>
<organism evidence="2 3">
    <name type="scientific">Rhizopus oryzae</name>
    <name type="common">Mucormycosis agent</name>
    <name type="synonym">Rhizopus arrhizus var. delemar</name>
    <dbReference type="NCBI Taxonomy" id="64495"/>
    <lineage>
        <taxon>Eukaryota</taxon>
        <taxon>Fungi</taxon>
        <taxon>Fungi incertae sedis</taxon>
        <taxon>Mucoromycota</taxon>
        <taxon>Mucoromycotina</taxon>
        <taxon>Mucoromycetes</taxon>
        <taxon>Mucorales</taxon>
        <taxon>Mucorineae</taxon>
        <taxon>Rhizopodaceae</taxon>
        <taxon>Rhizopus</taxon>
    </lineage>
</organism>
<dbReference type="AlphaFoldDB" id="A0A9P6XM45"/>
<sequence length="102" mass="10759">MGRRNSRPTGTMRQSRVSIGPLLAGAGAGVSAATSSHASSSLRLNIERTESQKRLIRPLSSTGSSPVTLTGARVRVETGSQCSSVRVARRVWNTGSTFSTWA</sequence>
<dbReference type="EMBL" id="JAANIT010011613">
    <property type="protein sequence ID" value="KAG1523263.1"/>
    <property type="molecule type" value="Genomic_DNA"/>
</dbReference>
<evidence type="ECO:0000313" key="2">
    <source>
        <dbReference type="EMBL" id="KAG1523263.1"/>
    </source>
</evidence>
<feature type="region of interest" description="Disordered" evidence="1">
    <location>
        <begin position="1"/>
        <end position="20"/>
    </location>
</feature>
<evidence type="ECO:0000313" key="3">
    <source>
        <dbReference type="Proteomes" id="UP000717996"/>
    </source>
</evidence>
<gene>
    <name evidence="2" type="ORF">G6F51_014531</name>
</gene>
<reference evidence="2" key="1">
    <citation type="journal article" date="2020" name="Microb. Genom.">
        <title>Genetic diversity of clinical and environmental Mucorales isolates obtained from an investigation of mucormycosis cases among solid organ transplant recipients.</title>
        <authorList>
            <person name="Nguyen M.H."/>
            <person name="Kaul D."/>
            <person name="Muto C."/>
            <person name="Cheng S.J."/>
            <person name="Richter R.A."/>
            <person name="Bruno V.M."/>
            <person name="Liu G."/>
            <person name="Beyhan S."/>
            <person name="Sundermann A.J."/>
            <person name="Mounaud S."/>
            <person name="Pasculle A.W."/>
            <person name="Nierman W.C."/>
            <person name="Driscoll E."/>
            <person name="Cumbie R."/>
            <person name="Clancy C.J."/>
            <person name="Dupont C.L."/>
        </authorList>
    </citation>
    <scope>NUCLEOTIDE SEQUENCE</scope>
    <source>
        <strain evidence="2">GL16</strain>
    </source>
</reference>
<feature type="compositionally biased region" description="Polar residues" evidence="1">
    <location>
        <begin position="7"/>
        <end position="17"/>
    </location>
</feature>